<dbReference type="AlphaFoldDB" id="A0A835N6B5"/>
<organism evidence="1 2">
    <name type="scientific">Salix dunnii</name>
    <dbReference type="NCBI Taxonomy" id="1413687"/>
    <lineage>
        <taxon>Eukaryota</taxon>
        <taxon>Viridiplantae</taxon>
        <taxon>Streptophyta</taxon>
        <taxon>Embryophyta</taxon>
        <taxon>Tracheophyta</taxon>
        <taxon>Spermatophyta</taxon>
        <taxon>Magnoliopsida</taxon>
        <taxon>eudicotyledons</taxon>
        <taxon>Gunneridae</taxon>
        <taxon>Pentapetalae</taxon>
        <taxon>rosids</taxon>
        <taxon>fabids</taxon>
        <taxon>Malpighiales</taxon>
        <taxon>Salicaceae</taxon>
        <taxon>Saliceae</taxon>
        <taxon>Salix</taxon>
    </lineage>
</organism>
<name>A0A835N6B5_9ROSI</name>
<dbReference type="EMBL" id="JADGMS010000002">
    <property type="protein sequence ID" value="KAF9686983.1"/>
    <property type="molecule type" value="Genomic_DNA"/>
</dbReference>
<accession>A0A835N6B5</accession>
<keyword evidence="2" id="KW-1185">Reference proteome</keyword>
<evidence type="ECO:0000313" key="1">
    <source>
        <dbReference type="EMBL" id="KAF9686983.1"/>
    </source>
</evidence>
<evidence type="ECO:0000313" key="2">
    <source>
        <dbReference type="Proteomes" id="UP000657918"/>
    </source>
</evidence>
<dbReference type="Proteomes" id="UP000657918">
    <property type="component" value="Unassembled WGS sequence"/>
</dbReference>
<sequence length="121" mass="13518">MARKSRAFLDYSALFQIVTSPFFLHYKVALVLPSIYTSPMVIVDSKKPGVSEMVIPNDQLVINSYKIHLAINFGELGFFGNIWGDGGPPLGYTGGTLNFHTIFNEFSLIRCSLSRLEIIRS</sequence>
<reference evidence="1 2" key="1">
    <citation type="submission" date="2020-10" db="EMBL/GenBank/DDBJ databases">
        <title>Plant Genome Project.</title>
        <authorList>
            <person name="Zhang R.-G."/>
        </authorList>
    </citation>
    <scope>NUCLEOTIDE SEQUENCE [LARGE SCALE GENOMIC DNA]</scope>
    <source>
        <strain evidence="1">FAFU-HL-1</strain>
        <tissue evidence="1">Leaf</tissue>
    </source>
</reference>
<proteinExistence type="predicted"/>
<comment type="caution">
    <text evidence="1">The sequence shown here is derived from an EMBL/GenBank/DDBJ whole genome shotgun (WGS) entry which is preliminary data.</text>
</comment>
<protein>
    <submittedName>
        <fullName evidence="1">Uncharacterized protein</fullName>
    </submittedName>
</protein>
<gene>
    <name evidence="1" type="ORF">SADUNF_Sadunf02G0046700</name>
</gene>